<gene>
    <name evidence="2" type="ORF">A2814_00665</name>
</gene>
<evidence type="ECO:0000256" key="1">
    <source>
        <dbReference type="SAM" id="Phobius"/>
    </source>
</evidence>
<feature type="transmembrane region" description="Helical" evidence="1">
    <location>
        <begin position="29"/>
        <end position="49"/>
    </location>
</feature>
<sequence length="116" mass="12903">MRQATLKLKMYAPNANMANNPGGALFSGMLWFMAGLAVLYVVFLSNMVFNIIERKALETEAHTLINQVGELELTYLYMSSSLDLDLSRSMGFKEAKANFAVRQPFGLVSKSNSNEI</sequence>
<dbReference type="EMBL" id="MFTI01000002">
    <property type="protein sequence ID" value="OGI61265.1"/>
    <property type="molecule type" value="Genomic_DNA"/>
</dbReference>
<keyword evidence="1" id="KW-0472">Membrane</keyword>
<keyword evidence="1" id="KW-1133">Transmembrane helix</keyword>
<dbReference type="AlphaFoldDB" id="A0A1F6UV61"/>
<comment type="caution">
    <text evidence="2">The sequence shown here is derived from an EMBL/GenBank/DDBJ whole genome shotgun (WGS) entry which is preliminary data.</text>
</comment>
<organism evidence="2 3">
    <name type="scientific">Candidatus Nomurabacteria bacterium RIFCSPHIGHO2_01_FULL_38_19</name>
    <dbReference type="NCBI Taxonomy" id="1801732"/>
    <lineage>
        <taxon>Bacteria</taxon>
        <taxon>Candidatus Nomuraibacteriota</taxon>
    </lineage>
</organism>
<keyword evidence="1" id="KW-0812">Transmembrane</keyword>
<proteinExistence type="predicted"/>
<evidence type="ECO:0008006" key="4">
    <source>
        <dbReference type="Google" id="ProtNLM"/>
    </source>
</evidence>
<evidence type="ECO:0000313" key="2">
    <source>
        <dbReference type="EMBL" id="OGI61265.1"/>
    </source>
</evidence>
<dbReference type="STRING" id="1801732.A2814_00665"/>
<evidence type="ECO:0000313" key="3">
    <source>
        <dbReference type="Proteomes" id="UP000177869"/>
    </source>
</evidence>
<name>A0A1F6UV61_9BACT</name>
<reference evidence="2 3" key="1">
    <citation type="journal article" date="2016" name="Nat. Commun.">
        <title>Thousands of microbial genomes shed light on interconnected biogeochemical processes in an aquifer system.</title>
        <authorList>
            <person name="Anantharaman K."/>
            <person name="Brown C.T."/>
            <person name="Hug L.A."/>
            <person name="Sharon I."/>
            <person name="Castelle C.J."/>
            <person name="Probst A.J."/>
            <person name="Thomas B.C."/>
            <person name="Singh A."/>
            <person name="Wilkins M.J."/>
            <person name="Karaoz U."/>
            <person name="Brodie E.L."/>
            <person name="Williams K.H."/>
            <person name="Hubbard S.S."/>
            <person name="Banfield J.F."/>
        </authorList>
    </citation>
    <scope>NUCLEOTIDE SEQUENCE [LARGE SCALE GENOMIC DNA]</scope>
</reference>
<dbReference type="Proteomes" id="UP000177869">
    <property type="component" value="Unassembled WGS sequence"/>
</dbReference>
<accession>A0A1F6UV61</accession>
<protein>
    <recommendedName>
        <fullName evidence="4">Cell division protein FtsL</fullName>
    </recommendedName>
</protein>